<sequence length="290" mass="32504">MNRPPSLLPPLANSSLSAIEDKTPLDFQLILSVYISFDSPALFTNVPLSADIQNGFSGPSFLTLHTYLIKRFQTTLNESCLSPRLLAIMRFTPYAYAWLVVFALLPLMRAIPVNTEASSPGRLEGRLEVDGEIYPTSTVKEMIEIMLPERLLGHSDAEVPVKSFVIEKMNIAHDDPLQAFIRITKDNGALSIVPAAKVPEGAVSFRVRYMLMARNDILHKTDVGGWVEPEPRSDHKYNGKLEKVENIVRKPDWGNFGICKDPWDPSKRLEGFQARLTYGPSRLVRPGDVR</sequence>
<keyword evidence="2" id="KW-1185">Reference proteome</keyword>
<evidence type="ECO:0000313" key="1">
    <source>
        <dbReference type="EMBL" id="KAJ3831610.1"/>
    </source>
</evidence>
<comment type="caution">
    <text evidence="1">The sequence shown here is derived from an EMBL/GenBank/DDBJ whole genome shotgun (WGS) entry which is preliminary data.</text>
</comment>
<proteinExistence type="predicted"/>
<reference evidence="1" key="1">
    <citation type="submission" date="2022-08" db="EMBL/GenBank/DDBJ databases">
        <authorList>
            <consortium name="DOE Joint Genome Institute"/>
            <person name="Min B."/>
            <person name="Riley R."/>
            <person name="Sierra-Patev S."/>
            <person name="Naranjo-Ortiz M."/>
            <person name="Looney B."/>
            <person name="Konkel Z."/>
            <person name="Slot J.C."/>
            <person name="Sakamoto Y."/>
            <person name="Steenwyk J.L."/>
            <person name="Rokas A."/>
            <person name="Carro J."/>
            <person name="Camarero S."/>
            <person name="Ferreira P."/>
            <person name="Molpeceres G."/>
            <person name="Ruiz-Duenas F.J."/>
            <person name="Serrano A."/>
            <person name="Henrissat B."/>
            <person name="Drula E."/>
            <person name="Hughes K.W."/>
            <person name="Mata J.L."/>
            <person name="Ishikawa N.K."/>
            <person name="Vargas-Isla R."/>
            <person name="Ushijima S."/>
            <person name="Smith C.A."/>
            <person name="Ahrendt S."/>
            <person name="Andreopoulos W."/>
            <person name="He G."/>
            <person name="Labutti K."/>
            <person name="Lipzen A."/>
            <person name="Ng V."/>
            <person name="Sandor L."/>
            <person name="Barry K."/>
            <person name="Martinez A.T."/>
            <person name="Xiao Y."/>
            <person name="Gibbons J.G."/>
            <person name="Terashima K."/>
            <person name="Hibbett D.S."/>
            <person name="Grigoriev I.V."/>
        </authorList>
    </citation>
    <scope>NUCLEOTIDE SEQUENCE</scope>
    <source>
        <strain evidence="1">TFB9207</strain>
    </source>
</reference>
<dbReference type="AlphaFoldDB" id="A0AA38NW23"/>
<evidence type="ECO:0000313" key="2">
    <source>
        <dbReference type="Proteomes" id="UP001163846"/>
    </source>
</evidence>
<dbReference type="EMBL" id="MU807346">
    <property type="protein sequence ID" value="KAJ3831610.1"/>
    <property type="molecule type" value="Genomic_DNA"/>
</dbReference>
<protein>
    <submittedName>
        <fullName evidence="1">Uncharacterized protein</fullName>
    </submittedName>
</protein>
<accession>A0AA38NW23</accession>
<dbReference type="Proteomes" id="UP001163846">
    <property type="component" value="Unassembled WGS sequence"/>
</dbReference>
<name>A0AA38NW23_9AGAR</name>
<organism evidence="1 2">
    <name type="scientific">Lentinula raphanica</name>
    <dbReference type="NCBI Taxonomy" id="153919"/>
    <lineage>
        <taxon>Eukaryota</taxon>
        <taxon>Fungi</taxon>
        <taxon>Dikarya</taxon>
        <taxon>Basidiomycota</taxon>
        <taxon>Agaricomycotina</taxon>
        <taxon>Agaricomycetes</taxon>
        <taxon>Agaricomycetidae</taxon>
        <taxon>Agaricales</taxon>
        <taxon>Marasmiineae</taxon>
        <taxon>Omphalotaceae</taxon>
        <taxon>Lentinula</taxon>
    </lineage>
</organism>
<gene>
    <name evidence="1" type="ORF">F5878DRAFT_667375</name>
</gene>